<dbReference type="OrthoDB" id="280278at2"/>
<accession>A0A0C1UC81</accession>
<dbReference type="HAMAP" id="MF_00674">
    <property type="entry name" value="UPF0251"/>
    <property type="match status" value="1"/>
</dbReference>
<sequence>MARPIKLRKVQFMPKNTYFIPCSKKDYKIKDRVGEVKLKFEEVEAMRLKDIEGLSQEEAAKKMEVSRQTFQNIIDEARKKVALALINGYALSIEGGHYTKCICKFKCASCHSEYELAFEKVKGSCIICSSEKIICRKRNLCNIKCSKL</sequence>
<evidence type="ECO:0000313" key="4">
    <source>
        <dbReference type="Proteomes" id="UP000031366"/>
    </source>
</evidence>
<dbReference type="STRING" id="29341.RSJ17_04480"/>
<gene>
    <name evidence="3" type="ORF">U732_335</name>
</gene>
<evidence type="ECO:0000313" key="3">
    <source>
        <dbReference type="EMBL" id="KIE45155.1"/>
    </source>
</evidence>
<protein>
    <recommendedName>
        <fullName evidence="2">UPF0251 protein U732_335</fullName>
    </recommendedName>
</protein>
<dbReference type="Proteomes" id="UP000031366">
    <property type="component" value="Unassembled WGS sequence"/>
</dbReference>
<dbReference type="InterPro" id="IPR013324">
    <property type="entry name" value="RNA_pol_sigma_r3/r4-like"/>
</dbReference>
<dbReference type="InterPro" id="IPR002852">
    <property type="entry name" value="UPF0251"/>
</dbReference>
<name>A0A0C1UC81_9CLOT</name>
<proteinExistence type="inferred from homology"/>
<organism evidence="3 4">
    <name type="scientific">Clostridium argentinense CDC 2741</name>
    <dbReference type="NCBI Taxonomy" id="1418104"/>
    <lineage>
        <taxon>Bacteria</taxon>
        <taxon>Bacillati</taxon>
        <taxon>Bacillota</taxon>
        <taxon>Clostridia</taxon>
        <taxon>Eubacteriales</taxon>
        <taxon>Clostridiaceae</taxon>
        <taxon>Clostridium</taxon>
    </lineage>
</organism>
<dbReference type="SUPFAM" id="SSF88659">
    <property type="entry name" value="Sigma3 and sigma4 domains of RNA polymerase sigma factors"/>
    <property type="match status" value="1"/>
</dbReference>
<dbReference type="Gene3D" id="1.10.10.10">
    <property type="entry name" value="Winged helix-like DNA-binding domain superfamily/Winged helix DNA-binding domain"/>
    <property type="match status" value="1"/>
</dbReference>
<comment type="similarity">
    <text evidence="1 2">Belongs to the UPF0251 family.</text>
</comment>
<reference evidence="3 4" key="1">
    <citation type="journal article" date="2015" name="Infect. Genet. Evol.">
        <title>Genomic sequences of six botulinum neurotoxin-producing strains representing three clostridial species illustrate the mobility and diversity of botulinum neurotoxin genes.</title>
        <authorList>
            <person name="Smith T.J."/>
            <person name="Hill K.K."/>
            <person name="Xie G."/>
            <person name="Foley B.T."/>
            <person name="Williamson C.H."/>
            <person name="Foster J.T."/>
            <person name="Johnson S.L."/>
            <person name="Chertkov O."/>
            <person name="Teshima H."/>
            <person name="Gibbons H.S."/>
            <person name="Johnsky L.A."/>
            <person name="Karavis M.A."/>
            <person name="Smith L.A."/>
        </authorList>
    </citation>
    <scope>NUCLEOTIDE SEQUENCE [LARGE SCALE GENOMIC DNA]</scope>
    <source>
        <strain evidence="3 4">CDC 2741</strain>
    </source>
</reference>
<comment type="caution">
    <text evidence="3">The sequence shown here is derived from an EMBL/GenBank/DDBJ whole genome shotgun (WGS) entry which is preliminary data.</text>
</comment>
<dbReference type="PANTHER" id="PTHR37478:SF2">
    <property type="entry name" value="UPF0251 PROTEIN TK0562"/>
    <property type="match status" value="1"/>
</dbReference>
<dbReference type="PANTHER" id="PTHR37478">
    <property type="match status" value="1"/>
</dbReference>
<evidence type="ECO:0000256" key="1">
    <source>
        <dbReference type="ARBA" id="ARBA00009350"/>
    </source>
</evidence>
<keyword evidence="4" id="KW-1185">Reference proteome</keyword>
<dbReference type="RefSeq" id="WP_039636123.1">
    <property type="nucleotide sequence ID" value="NZ_AYSO01000020.1"/>
</dbReference>
<evidence type="ECO:0000256" key="2">
    <source>
        <dbReference type="HAMAP-Rule" id="MF_00674"/>
    </source>
</evidence>
<dbReference type="AlphaFoldDB" id="A0A0C1UC81"/>
<dbReference type="Pfam" id="PF02001">
    <property type="entry name" value="DUF134"/>
    <property type="match status" value="1"/>
</dbReference>
<dbReference type="EMBL" id="AYSO01000020">
    <property type="protein sequence ID" value="KIE45155.1"/>
    <property type="molecule type" value="Genomic_DNA"/>
</dbReference>
<dbReference type="InterPro" id="IPR036388">
    <property type="entry name" value="WH-like_DNA-bd_sf"/>
</dbReference>